<dbReference type="Proteomes" id="UP000054350">
    <property type="component" value="Unassembled WGS sequence"/>
</dbReference>
<gene>
    <name evidence="1" type="ORF">AMAG_18315</name>
</gene>
<dbReference type="AlphaFoldDB" id="A0A0L0S8B9"/>
<protein>
    <submittedName>
        <fullName evidence="1">Uncharacterized protein</fullName>
    </submittedName>
</protein>
<evidence type="ECO:0000313" key="2">
    <source>
        <dbReference type="Proteomes" id="UP000054350"/>
    </source>
</evidence>
<reference evidence="1 2" key="1">
    <citation type="submission" date="2009-11" db="EMBL/GenBank/DDBJ databases">
        <title>Annotation of Allomyces macrogynus ATCC 38327.</title>
        <authorList>
            <consortium name="The Broad Institute Genome Sequencing Platform"/>
            <person name="Russ C."/>
            <person name="Cuomo C."/>
            <person name="Burger G."/>
            <person name="Gray M.W."/>
            <person name="Holland P.W.H."/>
            <person name="King N."/>
            <person name="Lang F.B.F."/>
            <person name="Roger A.J."/>
            <person name="Ruiz-Trillo I."/>
            <person name="Young S.K."/>
            <person name="Zeng Q."/>
            <person name="Gargeya S."/>
            <person name="Fitzgerald M."/>
            <person name="Haas B."/>
            <person name="Abouelleil A."/>
            <person name="Alvarado L."/>
            <person name="Arachchi H.M."/>
            <person name="Berlin A."/>
            <person name="Chapman S.B."/>
            <person name="Gearin G."/>
            <person name="Goldberg J."/>
            <person name="Griggs A."/>
            <person name="Gujja S."/>
            <person name="Hansen M."/>
            <person name="Heiman D."/>
            <person name="Howarth C."/>
            <person name="Larimer J."/>
            <person name="Lui A."/>
            <person name="MacDonald P.J.P."/>
            <person name="McCowen C."/>
            <person name="Montmayeur A."/>
            <person name="Murphy C."/>
            <person name="Neiman D."/>
            <person name="Pearson M."/>
            <person name="Priest M."/>
            <person name="Roberts A."/>
            <person name="Saif S."/>
            <person name="Shea T."/>
            <person name="Sisk P."/>
            <person name="Stolte C."/>
            <person name="Sykes S."/>
            <person name="Wortman J."/>
            <person name="Nusbaum C."/>
            <person name="Birren B."/>
        </authorList>
    </citation>
    <scope>NUCLEOTIDE SEQUENCE [LARGE SCALE GENOMIC DNA]</scope>
    <source>
        <strain evidence="1 2">ATCC 38327</strain>
    </source>
</reference>
<reference evidence="2" key="2">
    <citation type="submission" date="2009-11" db="EMBL/GenBank/DDBJ databases">
        <title>The Genome Sequence of Allomyces macrogynus strain ATCC 38327.</title>
        <authorList>
            <consortium name="The Broad Institute Genome Sequencing Platform"/>
            <person name="Russ C."/>
            <person name="Cuomo C."/>
            <person name="Shea T."/>
            <person name="Young S.K."/>
            <person name="Zeng Q."/>
            <person name="Koehrsen M."/>
            <person name="Haas B."/>
            <person name="Borodovsky M."/>
            <person name="Guigo R."/>
            <person name="Alvarado L."/>
            <person name="Berlin A."/>
            <person name="Borenstein D."/>
            <person name="Chen Z."/>
            <person name="Engels R."/>
            <person name="Freedman E."/>
            <person name="Gellesch M."/>
            <person name="Goldberg J."/>
            <person name="Griggs A."/>
            <person name="Gujja S."/>
            <person name="Heiman D."/>
            <person name="Hepburn T."/>
            <person name="Howarth C."/>
            <person name="Jen D."/>
            <person name="Larson L."/>
            <person name="Lewis B."/>
            <person name="Mehta T."/>
            <person name="Park D."/>
            <person name="Pearson M."/>
            <person name="Roberts A."/>
            <person name="Saif S."/>
            <person name="Shenoy N."/>
            <person name="Sisk P."/>
            <person name="Stolte C."/>
            <person name="Sykes S."/>
            <person name="Walk T."/>
            <person name="White J."/>
            <person name="Yandava C."/>
            <person name="Burger G."/>
            <person name="Gray M.W."/>
            <person name="Holland P.W.H."/>
            <person name="King N."/>
            <person name="Lang F.B.F."/>
            <person name="Roger A.J."/>
            <person name="Ruiz-Trillo I."/>
            <person name="Lander E."/>
            <person name="Nusbaum C."/>
        </authorList>
    </citation>
    <scope>NUCLEOTIDE SEQUENCE [LARGE SCALE GENOMIC DNA]</scope>
    <source>
        <strain evidence="2">ATCC 38327</strain>
    </source>
</reference>
<dbReference type="EMBL" id="GG745333">
    <property type="protein sequence ID" value="KNE58843.1"/>
    <property type="molecule type" value="Genomic_DNA"/>
</dbReference>
<name>A0A0L0S8B9_ALLM3</name>
<proteinExistence type="predicted"/>
<accession>A0A0L0S8B9</accession>
<organism evidence="1 2">
    <name type="scientific">Allomyces macrogynus (strain ATCC 38327)</name>
    <name type="common">Allomyces javanicus var. macrogynus</name>
    <dbReference type="NCBI Taxonomy" id="578462"/>
    <lineage>
        <taxon>Eukaryota</taxon>
        <taxon>Fungi</taxon>
        <taxon>Fungi incertae sedis</taxon>
        <taxon>Blastocladiomycota</taxon>
        <taxon>Blastocladiomycetes</taxon>
        <taxon>Blastocladiales</taxon>
        <taxon>Blastocladiaceae</taxon>
        <taxon>Allomyces</taxon>
    </lineage>
</organism>
<dbReference type="VEuPathDB" id="FungiDB:AMAG_18315"/>
<sequence length="98" mass="10467">MPADHVAPVVVDPDLRVTARAVAAAPAAAGANAKLVAKLARGIEDMQAMMRSESYAVRVPPAVRERDERKLASFRERLAVLDPRHPVLTGEMAAGVNE</sequence>
<evidence type="ECO:0000313" key="1">
    <source>
        <dbReference type="EMBL" id="KNE58843.1"/>
    </source>
</evidence>
<keyword evidence="2" id="KW-1185">Reference proteome</keyword>